<evidence type="ECO:0000313" key="4">
    <source>
        <dbReference type="EMBL" id="MBB3986403.1"/>
    </source>
</evidence>
<dbReference type="PANTHER" id="PTHR11373">
    <property type="entry name" value="DEOXYNUCLEOSIDE TRIPHOSPHATE TRIPHOSPHOHYDROLASE"/>
    <property type="match status" value="1"/>
</dbReference>
<keyword evidence="5" id="KW-1185">Reference proteome</keyword>
<dbReference type="Gene3D" id="1.10.3210.10">
    <property type="entry name" value="Hypothetical protein af1432"/>
    <property type="match status" value="1"/>
</dbReference>
<dbReference type="HAMAP" id="MF_01212">
    <property type="entry name" value="dGTPase_type2"/>
    <property type="match status" value="1"/>
</dbReference>
<keyword evidence="1 2" id="KW-0378">Hydrolase</keyword>
<evidence type="ECO:0000256" key="2">
    <source>
        <dbReference type="HAMAP-Rule" id="MF_01212"/>
    </source>
</evidence>
<dbReference type="NCBIfam" id="NF041026">
    <property type="entry name" value="antiphage_dGTPase"/>
    <property type="match status" value="1"/>
</dbReference>
<comment type="similarity">
    <text evidence="2">Belongs to the dGTPase family. Type 2 subfamily.</text>
</comment>
<dbReference type="Proteomes" id="UP000541426">
    <property type="component" value="Unassembled WGS sequence"/>
</dbReference>
<evidence type="ECO:0000259" key="3">
    <source>
        <dbReference type="PROSITE" id="PS51831"/>
    </source>
</evidence>
<protein>
    <recommendedName>
        <fullName evidence="2">Deoxyguanosinetriphosphate triphosphohydrolase-like protein</fullName>
    </recommendedName>
</protein>
<dbReference type="RefSeq" id="WP_183966750.1">
    <property type="nucleotide sequence ID" value="NZ_BAABBZ010000002.1"/>
</dbReference>
<dbReference type="GO" id="GO:0008832">
    <property type="term" value="F:dGTPase activity"/>
    <property type="evidence" value="ECO:0007669"/>
    <property type="project" value="TreeGrafter"/>
</dbReference>
<dbReference type="Pfam" id="PF01966">
    <property type="entry name" value="HD"/>
    <property type="match status" value="1"/>
</dbReference>
<dbReference type="PROSITE" id="PS51831">
    <property type="entry name" value="HD"/>
    <property type="match status" value="1"/>
</dbReference>
<comment type="caution">
    <text evidence="4">The sequence shown here is derived from an EMBL/GenBank/DDBJ whole genome shotgun (WGS) entry which is preliminary data.</text>
</comment>
<name>A0A7W6GTC5_9RHOB</name>
<proteinExistence type="inferred from homology"/>
<dbReference type="AlphaFoldDB" id="A0A7W6GTC5"/>
<dbReference type="NCBIfam" id="TIGR01353">
    <property type="entry name" value="dGTP_triPase"/>
    <property type="match status" value="1"/>
</dbReference>
<dbReference type="EMBL" id="JACIEJ010000006">
    <property type="protein sequence ID" value="MBB3986403.1"/>
    <property type="molecule type" value="Genomic_DNA"/>
</dbReference>
<dbReference type="InterPro" id="IPR026875">
    <property type="entry name" value="PHydrolase_assoc_dom"/>
</dbReference>
<dbReference type="Gene3D" id="1.10.3550.10">
    <property type="entry name" value="eoxyguanosinetriphosphate triphosphohydrolase domain-like"/>
    <property type="match status" value="1"/>
</dbReference>
<reference evidence="4 5" key="1">
    <citation type="submission" date="2020-08" db="EMBL/GenBank/DDBJ databases">
        <title>Genomic Encyclopedia of Type Strains, Phase IV (KMG-IV): sequencing the most valuable type-strain genomes for metagenomic binning, comparative biology and taxonomic classification.</title>
        <authorList>
            <person name="Goeker M."/>
        </authorList>
    </citation>
    <scope>NUCLEOTIDE SEQUENCE [LARGE SCALE GENOMIC DNA]</scope>
    <source>
        <strain evidence="4 5">DSM 102235</strain>
    </source>
</reference>
<dbReference type="InterPro" id="IPR023023">
    <property type="entry name" value="dNTPase_2"/>
</dbReference>
<dbReference type="Pfam" id="PF13286">
    <property type="entry name" value="HD_assoc"/>
    <property type="match status" value="1"/>
</dbReference>
<dbReference type="InterPro" id="IPR006674">
    <property type="entry name" value="HD_domain"/>
</dbReference>
<dbReference type="SUPFAM" id="SSF109604">
    <property type="entry name" value="HD-domain/PDEase-like"/>
    <property type="match status" value="1"/>
</dbReference>
<dbReference type="CDD" id="cd00077">
    <property type="entry name" value="HDc"/>
    <property type="match status" value="1"/>
</dbReference>
<gene>
    <name evidence="4" type="ORF">GGQ68_002742</name>
</gene>
<dbReference type="InterPro" id="IPR027432">
    <property type="entry name" value="dGTP_triphosphohydrolase_C"/>
</dbReference>
<evidence type="ECO:0000313" key="5">
    <source>
        <dbReference type="Proteomes" id="UP000541426"/>
    </source>
</evidence>
<sequence length="473" mass="53758">MSKSMYRDEDWQRQNGEVAEVDAWRPPIVRDYGRIIHSASFRRLQGKTQVFPGHESDFFRNRLTHSLEVAQIAEGIADRLNHVYKKELEGQEINSRLCAAAALVHDIGHPPFGHNGERALDRKMKEYGGFEGNAQTLRILSRLEKKETYQEPLDGDERAGMNLCFRTLAAVLKYDSEIEFERPEAKKPKKGYYASEAKIVEKIKLKVLGGKPLPPDVKFKTIECAIMDIADDIAYSVYDLEDSLKAGFLTPASILATDDELLKKVAATVSKQLAGEYDGDISLQKVQATLVRIFGDIFAARESNASRTADDERQDDISNFIYAMRASRDLHMDAGRRMKLSSELVHEFMNGVELEVNEEILPLSKVKLVEKTRITVEILKQYTYLSTIYSNRVKLGEYRGTELVTDIFEALERENGQLLMPDDVRKQVQDAEGDKALKARHICDFVAGMTDRYAIEFWARLRSDAAESMFKPI</sequence>
<dbReference type="GO" id="GO:0006203">
    <property type="term" value="P:dGTP catabolic process"/>
    <property type="evidence" value="ECO:0007669"/>
    <property type="project" value="TreeGrafter"/>
</dbReference>
<dbReference type="InterPro" id="IPR003607">
    <property type="entry name" value="HD/PDEase_dom"/>
</dbReference>
<organism evidence="4 5">
    <name type="scientific">Sagittula marina</name>
    <dbReference type="NCBI Taxonomy" id="943940"/>
    <lineage>
        <taxon>Bacteria</taxon>
        <taxon>Pseudomonadati</taxon>
        <taxon>Pseudomonadota</taxon>
        <taxon>Alphaproteobacteria</taxon>
        <taxon>Rhodobacterales</taxon>
        <taxon>Roseobacteraceae</taxon>
        <taxon>Sagittula</taxon>
    </lineage>
</organism>
<accession>A0A7W6GTC5</accession>
<dbReference type="InterPro" id="IPR006261">
    <property type="entry name" value="dGTPase"/>
</dbReference>
<dbReference type="InterPro" id="IPR050135">
    <property type="entry name" value="dGTPase-like"/>
</dbReference>
<evidence type="ECO:0000256" key="1">
    <source>
        <dbReference type="ARBA" id="ARBA00022801"/>
    </source>
</evidence>
<feature type="domain" description="HD" evidence="3">
    <location>
        <begin position="62"/>
        <end position="236"/>
    </location>
</feature>
<dbReference type="SMART" id="SM00471">
    <property type="entry name" value="HDc"/>
    <property type="match status" value="1"/>
</dbReference>
<dbReference type="PANTHER" id="PTHR11373:SF32">
    <property type="entry name" value="DEOXYGUANOSINETRIPHOSPHATE TRIPHOSPHOHYDROLASE"/>
    <property type="match status" value="1"/>
</dbReference>